<gene>
    <name evidence="1" type="ORF">A9P98_05230</name>
</gene>
<sequence>MQVIEKNSLFAQVSGEQSAVVSGGTVEEFDNAAAYAIVAAFLGVDPVLIKFQTVNILFGA</sequence>
<comment type="caution">
    <text evidence="1">The sequence shown here is derived from an EMBL/GenBank/DDBJ whole genome shotgun (WGS) entry which is preliminary data.</text>
</comment>
<dbReference type="Proteomes" id="UP000093903">
    <property type="component" value="Unassembled WGS sequence"/>
</dbReference>
<evidence type="ECO:0000313" key="2">
    <source>
        <dbReference type="Proteomes" id="UP000093903"/>
    </source>
</evidence>
<dbReference type="RefSeq" id="WP_006276232.1">
    <property type="nucleotide sequence ID" value="NZ_ACYA01000015.1"/>
</dbReference>
<proteinExistence type="predicted"/>
<accession>A0A853ME81</accession>
<organism evidence="1 2">
    <name type="scientific">Cylindrospermopsis raciborskii CS-505</name>
    <dbReference type="NCBI Taxonomy" id="533240"/>
    <lineage>
        <taxon>Bacteria</taxon>
        <taxon>Bacillati</taxon>
        <taxon>Cyanobacteriota</taxon>
        <taxon>Cyanophyceae</taxon>
        <taxon>Nostocales</taxon>
        <taxon>Aphanizomenonaceae</taxon>
        <taxon>Cylindrospermopsis</taxon>
    </lineage>
</organism>
<dbReference type="AlphaFoldDB" id="A0A853ME81"/>
<reference evidence="1 2" key="1">
    <citation type="submission" date="2016-05" db="EMBL/GenBank/DDBJ databases">
        <title>First complete genome of the cyanobacterium Cylindrospermopsis raciborskii CS505, containing a circular chromosome and a single extrachromosomal element.</title>
        <authorList>
            <person name="Fuentes J."/>
            <person name="Tamames J."/>
            <person name="Allen E."/>
            <person name="Plominski A."/>
            <person name="Vasquez M."/>
        </authorList>
    </citation>
    <scope>NUCLEOTIDE SEQUENCE [LARGE SCALE GENOMIC DNA]</scope>
    <source>
        <strain evidence="1 2">CS505</strain>
    </source>
</reference>
<name>A0A853ME81_9CYAN</name>
<protein>
    <submittedName>
        <fullName evidence="1">Uncharacterized protein</fullName>
    </submittedName>
</protein>
<evidence type="ECO:0000313" key="1">
    <source>
        <dbReference type="EMBL" id="OBU75784.1"/>
    </source>
</evidence>
<dbReference type="EMBL" id="LYXA01000001">
    <property type="protein sequence ID" value="OBU75784.1"/>
    <property type="molecule type" value="Genomic_DNA"/>
</dbReference>